<protein>
    <recommendedName>
        <fullName evidence="5">High chlorophyll fluorescence 153</fullName>
    </recommendedName>
</protein>
<evidence type="ECO:0008006" key="5">
    <source>
        <dbReference type="Google" id="ProtNLM"/>
    </source>
</evidence>
<reference evidence="3 4" key="1">
    <citation type="journal article" date="2020" name="Nat. Commun.">
        <title>Genome of Tripterygium wilfordii and identification of cytochrome P450 involved in triptolide biosynthesis.</title>
        <authorList>
            <person name="Tu L."/>
            <person name="Su P."/>
            <person name="Zhang Z."/>
            <person name="Gao L."/>
            <person name="Wang J."/>
            <person name="Hu T."/>
            <person name="Zhou J."/>
            <person name="Zhang Y."/>
            <person name="Zhao Y."/>
            <person name="Liu Y."/>
            <person name="Song Y."/>
            <person name="Tong Y."/>
            <person name="Lu Y."/>
            <person name="Yang J."/>
            <person name="Xu C."/>
            <person name="Jia M."/>
            <person name="Peters R.J."/>
            <person name="Huang L."/>
            <person name="Gao W."/>
        </authorList>
    </citation>
    <scope>NUCLEOTIDE SEQUENCE [LARGE SCALE GENOMIC DNA]</scope>
    <source>
        <strain evidence="4">cv. XIE 37</strain>
        <tissue evidence="3">Leaf</tissue>
    </source>
</reference>
<keyword evidence="4" id="KW-1185">Reference proteome</keyword>
<dbReference type="OrthoDB" id="786736at2759"/>
<sequence length="144" mass="15895">MASLLIFNSTPLALSNPPTTTRATFKPPHVRISPAIRISGNRRQPRGIAVVTRAGTPSTSSYVFAITLPLSLLAVTVFTSLRIADRLDRDYLEELAINEAIKEAEEGEREEGDVEIEEEEESAAAAQEPELPRTRNRPKREVEA</sequence>
<keyword evidence="2" id="KW-0472">Membrane</keyword>
<dbReference type="FunCoup" id="A0A7J7D7S7">
    <property type="interactions" value="2170"/>
</dbReference>
<accession>A0A7J7D7S7</accession>
<keyword evidence="2" id="KW-1133">Transmembrane helix</keyword>
<keyword evidence="2" id="KW-0812">Transmembrane</keyword>
<gene>
    <name evidence="3" type="ORF">HS088_TW09G00473</name>
</gene>
<comment type="caution">
    <text evidence="3">The sequence shown here is derived from an EMBL/GenBank/DDBJ whole genome shotgun (WGS) entry which is preliminary data.</text>
</comment>
<feature type="compositionally biased region" description="Acidic residues" evidence="1">
    <location>
        <begin position="105"/>
        <end position="122"/>
    </location>
</feature>
<dbReference type="AlphaFoldDB" id="A0A7J7D7S7"/>
<proteinExistence type="predicted"/>
<dbReference type="EMBL" id="JAAARO010000009">
    <property type="protein sequence ID" value="KAF5742425.1"/>
    <property type="molecule type" value="Genomic_DNA"/>
</dbReference>
<name>A0A7J7D7S7_TRIWF</name>
<dbReference type="InParanoid" id="A0A7J7D7S7"/>
<dbReference type="Proteomes" id="UP000593562">
    <property type="component" value="Unassembled WGS sequence"/>
</dbReference>
<organism evidence="3 4">
    <name type="scientific">Tripterygium wilfordii</name>
    <name type="common">Thunder God vine</name>
    <dbReference type="NCBI Taxonomy" id="458696"/>
    <lineage>
        <taxon>Eukaryota</taxon>
        <taxon>Viridiplantae</taxon>
        <taxon>Streptophyta</taxon>
        <taxon>Embryophyta</taxon>
        <taxon>Tracheophyta</taxon>
        <taxon>Spermatophyta</taxon>
        <taxon>Magnoliopsida</taxon>
        <taxon>eudicotyledons</taxon>
        <taxon>Gunneridae</taxon>
        <taxon>Pentapetalae</taxon>
        <taxon>rosids</taxon>
        <taxon>fabids</taxon>
        <taxon>Celastrales</taxon>
        <taxon>Celastraceae</taxon>
        <taxon>Tripterygium</taxon>
    </lineage>
</organism>
<feature type="region of interest" description="Disordered" evidence="1">
    <location>
        <begin position="103"/>
        <end position="144"/>
    </location>
</feature>
<dbReference type="PANTHER" id="PTHR37753:SF1">
    <property type="entry name" value="OS01G0940600 PROTEIN"/>
    <property type="match status" value="1"/>
</dbReference>
<evidence type="ECO:0000313" key="4">
    <source>
        <dbReference type="Proteomes" id="UP000593562"/>
    </source>
</evidence>
<evidence type="ECO:0000313" key="3">
    <source>
        <dbReference type="EMBL" id="KAF5742425.1"/>
    </source>
</evidence>
<dbReference type="PANTHER" id="PTHR37753">
    <property type="entry name" value="OS01G0940600 PROTEIN"/>
    <property type="match status" value="1"/>
</dbReference>
<evidence type="ECO:0000256" key="1">
    <source>
        <dbReference type="SAM" id="MobiDB-lite"/>
    </source>
</evidence>
<feature type="transmembrane region" description="Helical" evidence="2">
    <location>
        <begin position="62"/>
        <end position="81"/>
    </location>
</feature>
<evidence type="ECO:0000256" key="2">
    <source>
        <dbReference type="SAM" id="Phobius"/>
    </source>
</evidence>